<dbReference type="RefSeq" id="WP_203006312.1">
    <property type="nucleotide sequence ID" value="NZ_JADWYU010000171.1"/>
</dbReference>
<evidence type="ECO:0000256" key="3">
    <source>
        <dbReference type="ARBA" id="ARBA00023027"/>
    </source>
</evidence>
<dbReference type="Gene3D" id="3.40.50.720">
    <property type="entry name" value="NAD(P)-binding Rossmann-like Domain"/>
    <property type="match status" value="1"/>
</dbReference>
<evidence type="ECO:0000259" key="5">
    <source>
        <dbReference type="Pfam" id="PF03446"/>
    </source>
</evidence>
<keyword evidence="2" id="KW-0560">Oxidoreductase</keyword>
<feature type="domain" description="6-phosphogluconate dehydrogenase NADP-binding" evidence="5">
    <location>
        <begin position="2"/>
        <end position="161"/>
    </location>
</feature>
<dbReference type="PANTHER" id="PTHR43060">
    <property type="entry name" value="3-HYDROXYISOBUTYRATE DEHYDROGENASE-LIKE 1, MITOCHONDRIAL-RELATED"/>
    <property type="match status" value="1"/>
</dbReference>
<dbReference type="InterPro" id="IPR002204">
    <property type="entry name" value="3-OH-isobutyrate_DH-rel_CS"/>
</dbReference>
<keyword evidence="8" id="KW-1185">Reference proteome</keyword>
<dbReference type="Gene3D" id="1.10.1040.10">
    <property type="entry name" value="N-(1-d-carboxylethyl)-l-norvaline Dehydrogenase, domain 2"/>
    <property type="match status" value="1"/>
</dbReference>
<evidence type="ECO:0000256" key="1">
    <source>
        <dbReference type="ARBA" id="ARBA00009080"/>
    </source>
</evidence>
<dbReference type="PANTHER" id="PTHR43060:SF15">
    <property type="entry name" value="3-HYDROXYISOBUTYRATE DEHYDROGENASE-LIKE 1, MITOCHONDRIAL-RELATED"/>
    <property type="match status" value="1"/>
</dbReference>
<evidence type="ECO:0000256" key="2">
    <source>
        <dbReference type="ARBA" id="ARBA00023002"/>
    </source>
</evidence>
<dbReference type="InterPro" id="IPR006115">
    <property type="entry name" value="6PGDH_NADP-bd"/>
</dbReference>
<evidence type="ECO:0000256" key="4">
    <source>
        <dbReference type="PIRSR" id="PIRSR000103-1"/>
    </source>
</evidence>
<dbReference type="Proteomes" id="UP000604475">
    <property type="component" value="Unassembled WGS sequence"/>
</dbReference>
<dbReference type="InterPro" id="IPR036291">
    <property type="entry name" value="NAD(P)-bd_dom_sf"/>
</dbReference>
<dbReference type="InterPro" id="IPR013328">
    <property type="entry name" value="6PGD_dom2"/>
</dbReference>
<comment type="caution">
    <text evidence="7">The sequence shown here is derived from an EMBL/GenBank/DDBJ whole genome shotgun (WGS) entry which is preliminary data.</text>
</comment>
<feature type="domain" description="3-hydroxyisobutyrate dehydrogenase-like NAD-binding" evidence="6">
    <location>
        <begin position="164"/>
        <end position="245"/>
    </location>
</feature>
<proteinExistence type="inferred from homology"/>
<dbReference type="SUPFAM" id="SSF48179">
    <property type="entry name" value="6-phosphogluconate dehydrogenase C-terminal domain-like"/>
    <property type="match status" value="1"/>
</dbReference>
<dbReference type="PROSITE" id="PS00895">
    <property type="entry name" value="3_HYDROXYISOBUT_DH"/>
    <property type="match status" value="1"/>
</dbReference>
<organism evidence="7 8">
    <name type="scientific">Frankia nepalensis</name>
    <dbReference type="NCBI Taxonomy" id="1836974"/>
    <lineage>
        <taxon>Bacteria</taxon>
        <taxon>Bacillati</taxon>
        <taxon>Actinomycetota</taxon>
        <taxon>Actinomycetes</taxon>
        <taxon>Frankiales</taxon>
        <taxon>Frankiaceae</taxon>
        <taxon>Frankia</taxon>
    </lineage>
</organism>
<comment type="similarity">
    <text evidence="1">Belongs to the HIBADH-related family.</text>
</comment>
<dbReference type="Pfam" id="PF03446">
    <property type="entry name" value="NAD_binding_2"/>
    <property type="match status" value="1"/>
</dbReference>
<accession>A0A937RI45</accession>
<dbReference type="PIRSF" id="PIRSF000103">
    <property type="entry name" value="HIBADH"/>
    <property type="match status" value="1"/>
</dbReference>
<dbReference type="GO" id="GO:0016054">
    <property type="term" value="P:organic acid catabolic process"/>
    <property type="evidence" value="ECO:0007669"/>
    <property type="project" value="UniProtKB-ARBA"/>
</dbReference>
<dbReference type="GO" id="GO:0050661">
    <property type="term" value="F:NADP binding"/>
    <property type="evidence" value="ECO:0007669"/>
    <property type="project" value="InterPro"/>
</dbReference>
<dbReference type="GO" id="GO:0016491">
    <property type="term" value="F:oxidoreductase activity"/>
    <property type="evidence" value="ECO:0007669"/>
    <property type="project" value="UniProtKB-KW"/>
</dbReference>
<evidence type="ECO:0000313" key="8">
    <source>
        <dbReference type="Proteomes" id="UP000604475"/>
    </source>
</evidence>
<evidence type="ECO:0000313" key="7">
    <source>
        <dbReference type="EMBL" id="MBL7629395.1"/>
    </source>
</evidence>
<feature type="active site" evidence="4">
    <location>
        <position position="170"/>
    </location>
</feature>
<reference evidence="7" key="1">
    <citation type="submission" date="2020-12" db="EMBL/GenBank/DDBJ databases">
        <title>Genomic characterization of non-nitrogen-fixing Frankia strains.</title>
        <authorList>
            <person name="Carlos-Shanley C."/>
            <person name="Guerra T."/>
            <person name="Hahn D."/>
        </authorList>
    </citation>
    <scope>NUCLEOTIDE SEQUENCE</scope>
    <source>
        <strain evidence="7">CN6</strain>
    </source>
</reference>
<dbReference type="SUPFAM" id="SSF51735">
    <property type="entry name" value="NAD(P)-binding Rossmann-fold domains"/>
    <property type="match status" value="1"/>
</dbReference>
<dbReference type="InterPro" id="IPR015815">
    <property type="entry name" value="HIBADH-related"/>
</dbReference>
<keyword evidence="3" id="KW-0520">NAD</keyword>
<dbReference type="InterPro" id="IPR029154">
    <property type="entry name" value="HIBADH-like_NADP-bd"/>
</dbReference>
<dbReference type="InterPro" id="IPR008927">
    <property type="entry name" value="6-PGluconate_DH-like_C_sf"/>
</dbReference>
<sequence>MKVGFIGLGSMGLPMAERLQNAGHELTVYARRAASLEPLRGTNATIAATPAAMGTAVDAVGICVFDAAGVEEVMFGPAGLAETLRPGTVILVHSTVSPTQIRSIAERATTHQLRVLDAPVSGGAPRAQTGELTIMIGGDTAALTDVNDLLSALSNHVVHLGAIGAGSHAKLINNTLFAAQITLTDDAMKAGTALGVDPAGLAAVLMTSSSACIASGLRLRAGSTATVAASPAGPPLVKDVHLMTQLLGNAPGRELIDVAHRFTTAAHP</sequence>
<protein>
    <submittedName>
        <fullName evidence="7">NAD(P)-dependent oxidoreductase</fullName>
    </submittedName>
</protein>
<dbReference type="AlphaFoldDB" id="A0A937RI45"/>
<evidence type="ECO:0000259" key="6">
    <source>
        <dbReference type="Pfam" id="PF14833"/>
    </source>
</evidence>
<name>A0A937RI45_9ACTN</name>
<gene>
    <name evidence="7" type="ORF">I7412_19940</name>
</gene>
<dbReference type="GO" id="GO:0051287">
    <property type="term" value="F:NAD binding"/>
    <property type="evidence" value="ECO:0007669"/>
    <property type="project" value="InterPro"/>
</dbReference>
<dbReference type="Pfam" id="PF14833">
    <property type="entry name" value="NAD_binding_11"/>
    <property type="match status" value="1"/>
</dbReference>
<dbReference type="EMBL" id="JAEACQ010000228">
    <property type="protein sequence ID" value="MBL7629395.1"/>
    <property type="molecule type" value="Genomic_DNA"/>
</dbReference>